<name>A0AAN9I3K7_CLITE</name>
<feature type="region of interest" description="Disordered" evidence="1">
    <location>
        <begin position="1"/>
        <end position="48"/>
    </location>
</feature>
<keyword evidence="3" id="KW-1185">Reference proteome</keyword>
<proteinExistence type="predicted"/>
<organism evidence="2 3">
    <name type="scientific">Clitoria ternatea</name>
    <name type="common">Butterfly pea</name>
    <dbReference type="NCBI Taxonomy" id="43366"/>
    <lineage>
        <taxon>Eukaryota</taxon>
        <taxon>Viridiplantae</taxon>
        <taxon>Streptophyta</taxon>
        <taxon>Embryophyta</taxon>
        <taxon>Tracheophyta</taxon>
        <taxon>Spermatophyta</taxon>
        <taxon>Magnoliopsida</taxon>
        <taxon>eudicotyledons</taxon>
        <taxon>Gunneridae</taxon>
        <taxon>Pentapetalae</taxon>
        <taxon>rosids</taxon>
        <taxon>fabids</taxon>
        <taxon>Fabales</taxon>
        <taxon>Fabaceae</taxon>
        <taxon>Papilionoideae</taxon>
        <taxon>50 kb inversion clade</taxon>
        <taxon>NPAAA clade</taxon>
        <taxon>indigoferoid/millettioid clade</taxon>
        <taxon>Phaseoleae</taxon>
        <taxon>Clitoria</taxon>
    </lineage>
</organism>
<dbReference type="AlphaFoldDB" id="A0AAN9I3K7"/>
<dbReference type="EMBL" id="JAYKXN010000008">
    <property type="protein sequence ID" value="KAK7262345.1"/>
    <property type="molecule type" value="Genomic_DNA"/>
</dbReference>
<comment type="caution">
    <text evidence="2">The sequence shown here is derived from an EMBL/GenBank/DDBJ whole genome shotgun (WGS) entry which is preliminary data.</text>
</comment>
<gene>
    <name evidence="2" type="ORF">RJT34_29913</name>
</gene>
<evidence type="ECO:0000313" key="2">
    <source>
        <dbReference type="EMBL" id="KAK7262345.1"/>
    </source>
</evidence>
<protein>
    <submittedName>
        <fullName evidence="2">Uncharacterized protein</fullName>
    </submittedName>
</protein>
<accession>A0AAN9I3K7</accession>
<feature type="compositionally biased region" description="Low complexity" evidence="1">
    <location>
        <begin position="1"/>
        <end position="22"/>
    </location>
</feature>
<reference evidence="2 3" key="1">
    <citation type="submission" date="2024-01" db="EMBL/GenBank/DDBJ databases">
        <title>The genomes of 5 underutilized Papilionoideae crops provide insights into root nodulation and disease resistance.</title>
        <authorList>
            <person name="Yuan L."/>
        </authorList>
    </citation>
    <scope>NUCLEOTIDE SEQUENCE [LARGE SCALE GENOMIC DNA]</scope>
    <source>
        <strain evidence="2">LY-2023</strain>
        <tissue evidence="2">Leaf</tissue>
    </source>
</reference>
<sequence>MDFFAVAKAPAKSPSLAPEPSANASKADKEKPLSPDSSESSQVNAVKDSSGAVKINVYGKNMDSNVKHVDLGIQSFHSRGDDNMEQGGLDGYDLAKPNVSDMGLSDSLNQQDVATVSRSLGHPKFMYVGQCAVGTDNAAMWEQRTSLTTWAHV</sequence>
<dbReference type="Proteomes" id="UP001359559">
    <property type="component" value="Unassembled WGS sequence"/>
</dbReference>
<evidence type="ECO:0000313" key="3">
    <source>
        <dbReference type="Proteomes" id="UP001359559"/>
    </source>
</evidence>
<evidence type="ECO:0000256" key="1">
    <source>
        <dbReference type="SAM" id="MobiDB-lite"/>
    </source>
</evidence>
<feature type="compositionally biased region" description="Polar residues" evidence="1">
    <location>
        <begin position="35"/>
        <end position="44"/>
    </location>
</feature>